<accession>A0AB35MI73</accession>
<proteinExistence type="predicted"/>
<evidence type="ECO:0008006" key="3">
    <source>
        <dbReference type="Google" id="ProtNLM"/>
    </source>
</evidence>
<comment type="caution">
    <text evidence="1">The sequence shown here is derived from an EMBL/GenBank/DDBJ whole genome shotgun (WGS) entry which is preliminary data.</text>
</comment>
<organism evidence="1 2">
    <name type="scientific">Demequina lignilytica</name>
    <dbReference type="NCBI Taxonomy" id="3051663"/>
    <lineage>
        <taxon>Bacteria</taxon>
        <taxon>Bacillati</taxon>
        <taxon>Actinomycetota</taxon>
        <taxon>Actinomycetes</taxon>
        <taxon>Micrococcales</taxon>
        <taxon>Demequinaceae</taxon>
        <taxon>Demequina</taxon>
    </lineage>
</organism>
<dbReference type="RefSeq" id="WP_301160318.1">
    <property type="nucleotide sequence ID" value="NZ_JAUHQB010000004.1"/>
</dbReference>
<reference evidence="1 2" key="1">
    <citation type="submission" date="2023-06" db="EMBL/GenBank/DDBJ databases">
        <title>SYSU T0a273.</title>
        <authorList>
            <person name="Gao L."/>
            <person name="Fang B.-Z."/>
            <person name="Li W.-J."/>
        </authorList>
    </citation>
    <scope>NUCLEOTIDE SEQUENCE [LARGE SCALE GENOMIC DNA]</scope>
    <source>
        <strain evidence="1 2">SYSU T0a273</strain>
    </source>
</reference>
<sequence length="315" mass="34784">MTTRELLAMMTRSVTPWSFAEMVAIGSKNGVASSIARGEIVRLLPDQYVAAMHAKSWAARARASLRWAGHGAALGGLSALYAWDAATDQPDHVTICMPWTARSRGPRWLRVKRFVHPQETMQFRGMRLVSPELAAITSHAELPPGSRAEAIYKPLRMGLVTPASLRQVLDGIGRIATRHELEHRIAHADAGSESYLEEEGSATVLVGPELRALLRQHVVVADGDAYRLDAFDPETLTDLEFDGFEHHGSRAAQRRDRIRDARLAALGIQTLRFTYEDVTQRPQWCRRLAIETIARRRSSGGLSVPGRPPGAGTED</sequence>
<dbReference type="Gene3D" id="3.40.960.10">
    <property type="entry name" value="VSR Endonuclease"/>
    <property type="match status" value="1"/>
</dbReference>
<name>A0AB35MI73_9MICO</name>
<evidence type="ECO:0000313" key="1">
    <source>
        <dbReference type="EMBL" id="MDN4483463.1"/>
    </source>
</evidence>
<dbReference type="EMBL" id="JAUHQB010000004">
    <property type="protein sequence ID" value="MDN4483463.1"/>
    <property type="molecule type" value="Genomic_DNA"/>
</dbReference>
<dbReference type="AlphaFoldDB" id="A0AB35MI73"/>
<protein>
    <recommendedName>
        <fullName evidence="3">DUF559 domain-containing protein</fullName>
    </recommendedName>
</protein>
<dbReference type="Proteomes" id="UP001172756">
    <property type="component" value="Unassembled WGS sequence"/>
</dbReference>
<evidence type="ECO:0000313" key="2">
    <source>
        <dbReference type="Proteomes" id="UP001172756"/>
    </source>
</evidence>
<gene>
    <name evidence="1" type="ORF">QQ002_07940</name>
</gene>